<dbReference type="SUPFAM" id="SSF103657">
    <property type="entry name" value="BAR/IMD domain-like"/>
    <property type="match status" value="2"/>
</dbReference>
<dbReference type="InterPro" id="IPR054713">
    <property type="entry name" value="GMIP/FCHO2-like_FCH"/>
</dbReference>
<dbReference type="InterPro" id="IPR027267">
    <property type="entry name" value="AH/BAR_dom_sf"/>
</dbReference>
<dbReference type="InterPro" id="IPR001060">
    <property type="entry name" value="FCH_dom"/>
</dbReference>
<dbReference type="Pfam" id="PF24235">
    <property type="entry name" value="RHG29_45_N"/>
    <property type="match status" value="1"/>
</dbReference>
<dbReference type="InterPro" id="IPR000719">
    <property type="entry name" value="Prot_kinase_dom"/>
</dbReference>
<feature type="domain" description="Protein kinase" evidence="4">
    <location>
        <begin position="255"/>
        <end position="512"/>
    </location>
</feature>
<dbReference type="GO" id="GO:0005524">
    <property type="term" value="F:ATP binding"/>
    <property type="evidence" value="ECO:0007669"/>
    <property type="project" value="InterPro"/>
</dbReference>
<dbReference type="PANTHER" id="PTHR11909">
    <property type="entry name" value="CASEIN KINASE-RELATED"/>
    <property type="match status" value="1"/>
</dbReference>
<dbReference type="Pfam" id="PF22699">
    <property type="entry name" value="GMIP-like_FCH"/>
    <property type="match status" value="2"/>
</dbReference>
<feature type="compositionally biased region" description="Low complexity" evidence="3">
    <location>
        <begin position="636"/>
        <end position="656"/>
    </location>
</feature>
<feature type="compositionally biased region" description="Polar residues" evidence="3">
    <location>
        <begin position="614"/>
        <end position="635"/>
    </location>
</feature>
<dbReference type="SUPFAM" id="SSF56112">
    <property type="entry name" value="Protein kinase-like (PK-like)"/>
    <property type="match status" value="1"/>
</dbReference>
<proteinExistence type="predicted"/>
<evidence type="ECO:0000256" key="3">
    <source>
        <dbReference type="SAM" id="MobiDB-lite"/>
    </source>
</evidence>
<gene>
    <name evidence="5" type="ORF">CTOB1V02_LOCUS2744</name>
</gene>
<dbReference type="SMART" id="SM00220">
    <property type="entry name" value="S_TKc"/>
    <property type="match status" value="1"/>
</dbReference>
<evidence type="ECO:0000259" key="4">
    <source>
        <dbReference type="PROSITE" id="PS50011"/>
    </source>
</evidence>
<evidence type="ECO:0000256" key="2">
    <source>
        <dbReference type="ARBA" id="ARBA00023054"/>
    </source>
</evidence>
<dbReference type="InterPro" id="IPR011009">
    <property type="entry name" value="Kinase-like_dom_sf"/>
</dbReference>
<dbReference type="PROSITE" id="PS00108">
    <property type="entry name" value="PROTEIN_KINASE_ST"/>
    <property type="match status" value="1"/>
</dbReference>
<feature type="region of interest" description="Disordered" evidence="3">
    <location>
        <begin position="707"/>
        <end position="727"/>
    </location>
</feature>
<dbReference type="InterPro" id="IPR008271">
    <property type="entry name" value="Ser/Thr_kinase_AS"/>
</dbReference>
<dbReference type="EMBL" id="OB660441">
    <property type="protein sequence ID" value="CAD7224791.1"/>
    <property type="molecule type" value="Genomic_DNA"/>
</dbReference>
<dbReference type="GO" id="GO:0004674">
    <property type="term" value="F:protein serine/threonine kinase activity"/>
    <property type="evidence" value="ECO:0007669"/>
    <property type="project" value="UniProtKB-EC"/>
</dbReference>
<dbReference type="AlphaFoldDB" id="A0A7R8W9F8"/>
<dbReference type="SMART" id="SM00055">
    <property type="entry name" value="FCH"/>
    <property type="match status" value="1"/>
</dbReference>
<dbReference type="InterPro" id="IPR050235">
    <property type="entry name" value="CK1_Ser-Thr_kinase"/>
</dbReference>
<sequence length="775" mass="86385">MLSYQVKAQLKTCESQVKACELQGKACESQVKACELQVKACESQVKAYKDDTSPRSIAHEKLGEVLRILRNILEKYPPLQSTELLMAAGALIQQVKGFSYEDVDANPAEFFEAIDLLALSFSSRVSEYLMGDLDSASSVVSSKTKSCDNILGLEDKSEDGKEPEGLSHEQTDAVLLRLEQGVEYALHRAKVWAKYAKDVMAYVEKRALLELEYSRNLAKLAQSMKPALKEESYLPFQSVYCTALDQDVENCANSQRTTNLIQGHKFLEVLRAHRTANPKDLVVIKLEAISVSDPQLETEFKIMKKMEGKEGFPEVYHFGLTNNARYRGLVVELLGENLQELFRRSGHNFPQKLVVQVTIQLLRRMRDLHEAGFVYRDVKPENVVCGLGFKRGLLYLIDFGLVNNWRKSVTGGHVDQNDEEGGGIVGTTRYMSIHSHNGLRQSRRDDLESLFYVVVYLLRGSLPWQSLGGGLEPSNKNRLVLDCKMSNSVEELCKGFPQEFVNLGKVARNLGFAEAPPYDSLSNGFQQLAVALSVGNDEGIVWPVMSEGDSSVTKSSVTGTVSTSARPFAMPPTTPKIKTNSAVLEATGAYHKSKSSVTEVVNKNQGGKAVPISASPSHATKVLSSSTMEDIQTEISASPAPKSVSSSSPGPSPLSSRRFEHEKKRKNLKETWTREVKRMQDAVTNLRKARMAYVTRQQELVRAREATMRLRDASGPQEEKEAAKKRRVEDEAVQREFLIPRDKSLLCRSQIGLRSNDDELASSIAYEFEHRIDAR</sequence>
<dbReference type="Gene3D" id="1.20.1270.60">
    <property type="entry name" value="Arfaptin homology (AH) domain/BAR domain"/>
    <property type="match status" value="2"/>
</dbReference>
<evidence type="ECO:0000313" key="5">
    <source>
        <dbReference type="EMBL" id="CAD7224791.1"/>
    </source>
</evidence>
<evidence type="ECO:0000256" key="1">
    <source>
        <dbReference type="ARBA" id="ARBA00012513"/>
    </source>
</evidence>
<reference evidence="5" key="1">
    <citation type="submission" date="2020-11" db="EMBL/GenBank/DDBJ databases">
        <authorList>
            <person name="Tran Van P."/>
        </authorList>
    </citation>
    <scope>NUCLEOTIDE SEQUENCE</scope>
</reference>
<dbReference type="Gene3D" id="1.10.510.10">
    <property type="entry name" value="Transferase(Phosphotransferase) domain 1"/>
    <property type="match status" value="1"/>
</dbReference>
<accession>A0A7R8W9F8</accession>
<dbReference type="EC" id="2.7.11.1" evidence="1"/>
<name>A0A7R8W9F8_9CRUS</name>
<organism evidence="5">
    <name type="scientific">Cyprideis torosa</name>
    <dbReference type="NCBI Taxonomy" id="163714"/>
    <lineage>
        <taxon>Eukaryota</taxon>
        <taxon>Metazoa</taxon>
        <taxon>Ecdysozoa</taxon>
        <taxon>Arthropoda</taxon>
        <taxon>Crustacea</taxon>
        <taxon>Oligostraca</taxon>
        <taxon>Ostracoda</taxon>
        <taxon>Podocopa</taxon>
        <taxon>Podocopida</taxon>
        <taxon>Cytherocopina</taxon>
        <taxon>Cytheroidea</taxon>
        <taxon>Cytherideidae</taxon>
        <taxon>Cyprideis</taxon>
    </lineage>
</organism>
<dbReference type="Pfam" id="PF00069">
    <property type="entry name" value="Pkinase"/>
    <property type="match status" value="1"/>
</dbReference>
<dbReference type="PROSITE" id="PS50011">
    <property type="entry name" value="PROTEIN_KINASE_DOM"/>
    <property type="match status" value="1"/>
</dbReference>
<feature type="region of interest" description="Disordered" evidence="3">
    <location>
        <begin position="607"/>
        <end position="668"/>
    </location>
</feature>
<keyword evidence="2" id="KW-0175">Coiled coil</keyword>
<dbReference type="InterPro" id="IPR057028">
    <property type="entry name" value="RHG29_45_N"/>
</dbReference>
<feature type="compositionally biased region" description="Basic and acidic residues" evidence="3">
    <location>
        <begin position="657"/>
        <end position="668"/>
    </location>
</feature>
<protein>
    <recommendedName>
        <fullName evidence="1">non-specific serine/threonine protein kinase</fullName>
        <ecNumber evidence="1">2.7.11.1</ecNumber>
    </recommendedName>
</protein>
<dbReference type="OrthoDB" id="5979581at2759"/>